<dbReference type="Proteomes" id="UP001217178">
    <property type="component" value="Unassembled WGS sequence"/>
</dbReference>
<evidence type="ECO:0000313" key="2">
    <source>
        <dbReference type="EMBL" id="MDC9589399.1"/>
    </source>
</evidence>
<evidence type="ECO:0000256" key="1">
    <source>
        <dbReference type="SAM" id="Phobius"/>
    </source>
</evidence>
<gene>
    <name evidence="2" type="ORF">PSI23_08700</name>
</gene>
<proteinExistence type="predicted"/>
<name>A0ABT5LE98_9GAMM</name>
<keyword evidence="1" id="KW-0472">Membrane</keyword>
<dbReference type="EMBL" id="JAQRFI010000015">
    <property type="protein sequence ID" value="MDC9589399.1"/>
    <property type="molecule type" value="Genomic_DNA"/>
</dbReference>
<comment type="caution">
    <text evidence="2">The sequence shown here is derived from an EMBL/GenBank/DDBJ whole genome shotgun (WGS) entry which is preliminary data.</text>
</comment>
<evidence type="ECO:0000313" key="3">
    <source>
        <dbReference type="Proteomes" id="UP001217178"/>
    </source>
</evidence>
<evidence type="ECO:0008006" key="4">
    <source>
        <dbReference type="Google" id="ProtNLM"/>
    </source>
</evidence>
<sequence>MFKKLTLLKLAKAIIRKRAILPVFIIYIVFTISIAFIIYMLLYSFITQLSDIGWLYSL</sequence>
<dbReference type="RefSeq" id="WP_273554726.1">
    <property type="nucleotide sequence ID" value="NZ_JAQRFI010000015.1"/>
</dbReference>
<protein>
    <recommendedName>
        <fullName evidence="4">ABC transporter permease</fullName>
    </recommendedName>
</protein>
<accession>A0ABT5LE98</accession>
<reference evidence="2 3" key="1">
    <citation type="submission" date="2023-02" db="EMBL/GenBank/DDBJ databases">
        <title>Entomopathogenic bacteria.</title>
        <authorList>
            <person name="Machado R.A."/>
        </authorList>
    </citation>
    <scope>NUCLEOTIDE SEQUENCE [LARGE SCALE GENOMIC DNA]</scope>
    <source>
        <strain evidence="2 3">XENO-10</strain>
    </source>
</reference>
<keyword evidence="3" id="KW-1185">Reference proteome</keyword>
<organism evidence="2 3">
    <name type="scientific">Xenorhabdus yunnanensis</name>
    <dbReference type="NCBI Taxonomy" id="3025878"/>
    <lineage>
        <taxon>Bacteria</taxon>
        <taxon>Pseudomonadati</taxon>
        <taxon>Pseudomonadota</taxon>
        <taxon>Gammaproteobacteria</taxon>
        <taxon>Enterobacterales</taxon>
        <taxon>Morganellaceae</taxon>
        <taxon>Xenorhabdus</taxon>
    </lineage>
</organism>
<feature type="transmembrane region" description="Helical" evidence="1">
    <location>
        <begin position="20"/>
        <end position="46"/>
    </location>
</feature>
<keyword evidence="1" id="KW-1133">Transmembrane helix</keyword>
<keyword evidence="1" id="KW-0812">Transmembrane</keyword>